<reference evidence="2" key="2">
    <citation type="submission" date="2021-04" db="EMBL/GenBank/DDBJ databases">
        <title>Genome-wide patterns of bracovirus chromosomal integration into multiple host tissues during parasitism.</title>
        <authorList>
            <person name="Chebbi M.A.C."/>
        </authorList>
    </citation>
    <scope>NUCLEOTIDE SEQUENCE</scope>
    <source>
        <tissue evidence="2">Whole body</tissue>
    </source>
</reference>
<feature type="region of interest" description="Disordered" evidence="1">
    <location>
        <begin position="30"/>
        <end position="98"/>
    </location>
</feature>
<sequence>MISQHKAGARIHRRSDPTVLESFGSISRIRSSAQQPCLSPAAARKIKRSADALQRSDPNSADVRGRVLQHGKHPEGDAGHPRRAAMLHPGHPDQPRVR</sequence>
<comment type="caution">
    <text evidence="2">The sequence shown here is derived from an EMBL/GenBank/DDBJ whole genome shotgun (WGS) entry which is preliminary data.</text>
</comment>
<name>A0A8J5RER8_9HYME</name>
<evidence type="ECO:0000313" key="2">
    <source>
        <dbReference type="EMBL" id="KAG8038124.1"/>
    </source>
</evidence>
<evidence type="ECO:0000256" key="1">
    <source>
        <dbReference type="SAM" id="MobiDB-lite"/>
    </source>
</evidence>
<accession>A0A8J5RER8</accession>
<dbReference type="EMBL" id="JAAOIC020000044">
    <property type="protein sequence ID" value="KAG8038124.1"/>
    <property type="molecule type" value="Genomic_DNA"/>
</dbReference>
<proteinExistence type="predicted"/>
<dbReference type="Proteomes" id="UP000729913">
    <property type="component" value="Unassembled WGS sequence"/>
</dbReference>
<dbReference type="AlphaFoldDB" id="A0A8J5RER8"/>
<protein>
    <submittedName>
        <fullName evidence="2">Uncharacterized protein</fullName>
    </submittedName>
</protein>
<keyword evidence="3" id="KW-1185">Reference proteome</keyword>
<evidence type="ECO:0000313" key="3">
    <source>
        <dbReference type="Proteomes" id="UP000729913"/>
    </source>
</evidence>
<organism evidence="2 3">
    <name type="scientific">Cotesia typhae</name>
    <dbReference type="NCBI Taxonomy" id="2053667"/>
    <lineage>
        <taxon>Eukaryota</taxon>
        <taxon>Metazoa</taxon>
        <taxon>Ecdysozoa</taxon>
        <taxon>Arthropoda</taxon>
        <taxon>Hexapoda</taxon>
        <taxon>Insecta</taxon>
        <taxon>Pterygota</taxon>
        <taxon>Neoptera</taxon>
        <taxon>Endopterygota</taxon>
        <taxon>Hymenoptera</taxon>
        <taxon>Apocrita</taxon>
        <taxon>Ichneumonoidea</taxon>
        <taxon>Braconidae</taxon>
        <taxon>Microgastrinae</taxon>
        <taxon>Cotesia</taxon>
    </lineage>
</organism>
<reference evidence="2" key="1">
    <citation type="submission" date="2020-03" db="EMBL/GenBank/DDBJ databases">
        <authorList>
            <person name="Chebbi M.A."/>
            <person name="Drezen J.M."/>
        </authorList>
    </citation>
    <scope>NUCLEOTIDE SEQUENCE</scope>
    <source>
        <tissue evidence="2">Whole body</tissue>
    </source>
</reference>
<gene>
    <name evidence="2" type="ORF">G9C98_006449</name>
</gene>